<accession>A0A8T0UAZ9</accession>
<dbReference type="Proteomes" id="UP000823388">
    <property type="component" value="Chromosome 3N"/>
</dbReference>
<protein>
    <submittedName>
        <fullName evidence="1">Uncharacterized protein</fullName>
    </submittedName>
</protein>
<gene>
    <name evidence="1" type="ORF">PVAP13_3NG085201</name>
</gene>
<dbReference type="EMBL" id="CM029042">
    <property type="protein sequence ID" value="KAG2619507.1"/>
    <property type="molecule type" value="Genomic_DNA"/>
</dbReference>
<organism evidence="1 2">
    <name type="scientific">Panicum virgatum</name>
    <name type="common">Blackwell switchgrass</name>
    <dbReference type="NCBI Taxonomy" id="38727"/>
    <lineage>
        <taxon>Eukaryota</taxon>
        <taxon>Viridiplantae</taxon>
        <taxon>Streptophyta</taxon>
        <taxon>Embryophyta</taxon>
        <taxon>Tracheophyta</taxon>
        <taxon>Spermatophyta</taxon>
        <taxon>Magnoliopsida</taxon>
        <taxon>Liliopsida</taxon>
        <taxon>Poales</taxon>
        <taxon>Poaceae</taxon>
        <taxon>PACMAD clade</taxon>
        <taxon>Panicoideae</taxon>
        <taxon>Panicodae</taxon>
        <taxon>Paniceae</taxon>
        <taxon>Panicinae</taxon>
        <taxon>Panicum</taxon>
        <taxon>Panicum sect. Hiantes</taxon>
    </lineage>
</organism>
<evidence type="ECO:0000313" key="1">
    <source>
        <dbReference type="EMBL" id="KAG2619507.1"/>
    </source>
</evidence>
<sequence length="102" mass="11039">MCSAAAMARLLVLRRGDDDGRPRFLLRPERELELCRASLGARAPRPPSSALEPERAATTSCCPPARLLRHPLPSTAARAGWGAGPAADATSVIEELLYLRYE</sequence>
<comment type="caution">
    <text evidence="1">The sequence shown here is derived from an EMBL/GenBank/DDBJ whole genome shotgun (WGS) entry which is preliminary data.</text>
</comment>
<reference evidence="1" key="1">
    <citation type="submission" date="2020-05" db="EMBL/GenBank/DDBJ databases">
        <title>WGS assembly of Panicum virgatum.</title>
        <authorList>
            <person name="Lovell J.T."/>
            <person name="Jenkins J."/>
            <person name="Shu S."/>
            <person name="Juenger T.E."/>
            <person name="Schmutz J."/>
        </authorList>
    </citation>
    <scope>NUCLEOTIDE SEQUENCE</scope>
    <source>
        <strain evidence="1">AP13</strain>
    </source>
</reference>
<dbReference type="AlphaFoldDB" id="A0A8T0UAZ9"/>
<keyword evidence="2" id="KW-1185">Reference proteome</keyword>
<name>A0A8T0UAZ9_PANVG</name>
<proteinExistence type="predicted"/>
<evidence type="ECO:0000313" key="2">
    <source>
        <dbReference type="Proteomes" id="UP000823388"/>
    </source>
</evidence>